<proteinExistence type="inferred from homology"/>
<evidence type="ECO:0008006" key="15">
    <source>
        <dbReference type="Google" id="ProtNLM"/>
    </source>
</evidence>
<comment type="subcellular location">
    <subcellularLocation>
        <location evidence="1">Cell membrane</location>
        <topology evidence="1">Multi-pass membrane protein</topology>
    </subcellularLocation>
</comment>
<keyword evidence="9 12" id="KW-0472">Membrane</keyword>
<evidence type="ECO:0000256" key="6">
    <source>
        <dbReference type="ARBA" id="ARBA00022989"/>
    </source>
</evidence>
<evidence type="ECO:0000256" key="8">
    <source>
        <dbReference type="ARBA" id="ARBA00023065"/>
    </source>
</evidence>
<evidence type="ECO:0000256" key="3">
    <source>
        <dbReference type="ARBA" id="ARBA00022448"/>
    </source>
</evidence>
<feature type="transmembrane region" description="Helical" evidence="12">
    <location>
        <begin position="321"/>
        <end position="348"/>
    </location>
</feature>
<keyword evidence="14" id="KW-1185">Reference proteome</keyword>
<dbReference type="CTD" id="20234631"/>
<dbReference type="STRING" id="225164.V4AY06"/>
<dbReference type="NCBIfam" id="TIGR00813">
    <property type="entry name" value="sss"/>
    <property type="match status" value="1"/>
</dbReference>
<reference evidence="13 14" key="1">
    <citation type="journal article" date="2013" name="Nature">
        <title>Insights into bilaterian evolution from three spiralian genomes.</title>
        <authorList>
            <person name="Simakov O."/>
            <person name="Marletaz F."/>
            <person name="Cho S.J."/>
            <person name="Edsinger-Gonzales E."/>
            <person name="Havlak P."/>
            <person name="Hellsten U."/>
            <person name="Kuo D.H."/>
            <person name="Larsson T."/>
            <person name="Lv J."/>
            <person name="Arendt D."/>
            <person name="Savage R."/>
            <person name="Osoegawa K."/>
            <person name="de Jong P."/>
            <person name="Grimwood J."/>
            <person name="Chapman J.A."/>
            <person name="Shapiro H."/>
            <person name="Aerts A."/>
            <person name="Otillar R.P."/>
            <person name="Terry A.Y."/>
            <person name="Boore J.L."/>
            <person name="Grigoriev I.V."/>
            <person name="Lindberg D.R."/>
            <person name="Seaver E.C."/>
            <person name="Weisblat D.A."/>
            <person name="Putnam N.H."/>
            <person name="Rokhsar D.S."/>
        </authorList>
    </citation>
    <scope>NUCLEOTIDE SEQUENCE [LARGE SCALE GENOMIC DNA]</scope>
</reference>
<dbReference type="InterPro" id="IPR001734">
    <property type="entry name" value="Na/solute_symporter"/>
</dbReference>
<dbReference type="PANTHER" id="PTHR42985:SF40">
    <property type="entry name" value="LD47995P-RELATED"/>
    <property type="match status" value="1"/>
</dbReference>
<dbReference type="GO" id="GO:0005886">
    <property type="term" value="C:plasma membrane"/>
    <property type="evidence" value="ECO:0007669"/>
    <property type="project" value="UniProtKB-SubCell"/>
</dbReference>
<evidence type="ECO:0000256" key="11">
    <source>
        <dbReference type="RuleBase" id="RU362091"/>
    </source>
</evidence>
<name>V4AY06_LOTGI</name>
<keyword evidence="5 12" id="KW-0812">Transmembrane</keyword>
<dbReference type="GO" id="GO:0006814">
    <property type="term" value="P:sodium ion transport"/>
    <property type="evidence" value="ECO:0007669"/>
    <property type="project" value="UniProtKB-KW"/>
</dbReference>
<dbReference type="InterPro" id="IPR038377">
    <property type="entry name" value="Na/Glc_symporter_sf"/>
</dbReference>
<evidence type="ECO:0000256" key="12">
    <source>
        <dbReference type="SAM" id="Phobius"/>
    </source>
</evidence>
<dbReference type="OrthoDB" id="6147748at2759"/>
<keyword evidence="10" id="KW-0739">Sodium transport</keyword>
<feature type="transmembrane region" description="Helical" evidence="12">
    <location>
        <begin position="51"/>
        <end position="72"/>
    </location>
</feature>
<evidence type="ECO:0000256" key="7">
    <source>
        <dbReference type="ARBA" id="ARBA00023053"/>
    </source>
</evidence>
<dbReference type="EMBL" id="KB201253">
    <property type="protein sequence ID" value="ESO98486.1"/>
    <property type="molecule type" value="Genomic_DNA"/>
</dbReference>
<protein>
    <recommendedName>
        <fullName evidence="15">Sodium-dependent multivitamin transporter</fullName>
    </recommendedName>
</protein>
<feature type="transmembrane region" description="Helical" evidence="12">
    <location>
        <begin position="78"/>
        <end position="99"/>
    </location>
</feature>
<evidence type="ECO:0000313" key="14">
    <source>
        <dbReference type="Proteomes" id="UP000030746"/>
    </source>
</evidence>
<evidence type="ECO:0000313" key="13">
    <source>
        <dbReference type="EMBL" id="ESO98486.1"/>
    </source>
</evidence>
<feature type="transmembrane region" description="Helical" evidence="12">
    <location>
        <begin position="155"/>
        <end position="174"/>
    </location>
</feature>
<dbReference type="Proteomes" id="UP000030746">
    <property type="component" value="Unassembled WGS sequence"/>
</dbReference>
<gene>
    <name evidence="13" type="ORF">LOTGIDRAFT_142921</name>
</gene>
<dbReference type="GeneID" id="20234631"/>
<dbReference type="OMA" id="PMAQLQF"/>
<dbReference type="InterPro" id="IPR051163">
    <property type="entry name" value="Sodium:Solute_Symporter_SSF"/>
</dbReference>
<dbReference type="Gene3D" id="1.20.1730.10">
    <property type="entry name" value="Sodium/glucose cotransporter"/>
    <property type="match status" value="1"/>
</dbReference>
<dbReference type="AlphaFoldDB" id="V4AY06"/>
<evidence type="ECO:0000256" key="5">
    <source>
        <dbReference type="ARBA" id="ARBA00022692"/>
    </source>
</evidence>
<keyword evidence="4" id="KW-1003">Cell membrane</keyword>
<dbReference type="PROSITE" id="PS50283">
    <property type="entry name" value="NA_SOLUT_SYMP_3"/>
    <property type="match status" value="1"/>
</dbReference>
<sequence length="349" mass="38715">MAGDRQFHIADYVVFSLTMIISIAIGIYHARKRRSASTNDYMVGSRSMRSFPLALSMVVSFESAILVLGFPAEIYTHGIIFFWIIISVPLSHLIVYRIVPRVIYPLKITTIYEYFDLCFKSKAVRTLASILALVHQVIYMGVVLFGPAIALQAVVGFPFEWSIIVLASVSILYTSTGGFRAVIWTDVFQSGIMILGAIVVLIKGTIDAGGPAEIYEHNLKGERLTLFNFDFNPSVRHTTWCLLFGGLVKGLSFGLNQASIQRISSASDQRTSERALLMCIPLYFITTLIPIAHGLIIYGYYSKIRCDPLANEEIENSNQIIALFVIDVFKSLPGLAGLFIAALFSACLR</sequence>
<evidence type="ECO:0000256" key="9">
    <source>
        <dbReference type="ARBA" id="ARBA00023136"/>
    </source>
</evidence>
<organism evidence="13 14">
    <name type="scientific">Lottia gigantea</name>
    <name type="common">Giant owl limpet</name>
    <dbReference type="NCBI Taxonomy" id="225164"/>
    <lineage>
        <taxon>Eukaryota</taxon>
        <taxon>Metazoa</taxon>
        <taxon>Spiralia</taxon>
        <taxon>Lophotrochozoa</taxon>
        <taxon>Mollusca</taxon>
        <taxon>Gastropoda</taxon>
        <taxon>Patellogastropoda</taxon>
        <taxon>Lottioidea</taxon>
        <taxon>Lottiidae</taxon>
        <taxon>Lottia</taxon>
    </lineage>
</organism>
<keyword evidence="8" id="KW-0406">Ion transport</keyword>
<keyword evidence="7" id="KW-0915">Sodium</keyword>
<dbReference type="GO" id="GO:0015293">
    <property type="term" value="F:symporter activity"/>
    <property type="evidence" value="ECO:0007669"/>
    <property type="project" value="TreeGrafter"/>
</dbReference>
<keyword evidence="6 12" id="KW-1133">Transmembrane helix</keyword>
<accession>V4AY06</accession>
<dbReference type="RefSeq" id="XP_009050832.1">
    <property type="nucleotide sequence ID" value="XM_009052584.1"/>
</dbReference>
<dbReference type="PANTHER" id="PTHR42985">
    <property type="entry name" value="SODIUM-COUPLED MONOCARBOXYLATE TRANSPORTER"/>
    <property type="match status" value="1"/>
</dbReference>
<dbReference type="KEGG" id="lgi:LOTGIDRAFT_142921"/>
<evidence type="ECO:0000256" key="4">
    <source>
        <dbReference type="ARBA" id="ARBA00022475"/>
    </source>
</evidence>
<dbReference type="HOGENOM" id="CLU_018808_11_3_1"/>
<comment type="similarity">
    <text evidence="2 11">Belongs to the sodium:solute symporter (SSF) (TC 2.A.21) family.</text>
</comment>
<feature type="transmembrane region" description="Helical" evidence="12">
    <location>
        <begin position="127"/>
        <end position="149"/>
    </location>
</feature>
<feature type="transmembrane region" description="Helical" evidence="12">
    <location>
        <begin position="275"/>
        <end position="301"/>
    </location>
</feature>
<evidence type="ECO:0000256" key="1">
    <source>
        <dbReference type="ARBA" id="ARBA00004651"/>
    </source>
</evidence>
<evidence type="ECO:0000256" key="2">
    <source>
        <dbReference type="ARBA" id="ARBA00006434"/>
    </source>
</evidence>
<keyword evidence="3" id="KW-0813">Transport</keyword>
<dbReference type="Pfam" id="PF00474">
    <property type="entry name" value="SSF"/>
    <property type="match status" value="1"/>
</dbReference>
<evidence type="ECO:0000256" key="10">
    <source>
        <dbReference type="ARBA" id="ARBA00023201"/>
    </source>
</evidence>
<feature type="transmembrane region" description="Helical" evidence="12">
    <location>
        <begin position="12"/>
        <end position="30"/>
    </location>
</feature>